<proteinExistence type="predicted"/>
<dbReference type="EMBL" id="CAWUHB010000104">
    <property type="protein sequence ID" value="CAK7235781.1"/>
    <property type="molecule type" value="Genomic_DNA"/>
</dbReference>
<evidence type="ECO:0000313" key="1">
    <source>
        <dbReference type="EMBL" id="CAK7235781.1"/>
    </source>
</evidence>
<protein>
    <submittedName>
        <fullName evidence="1">Uncharacterized protein</fullName>
    </submittedName>
</protein>
<name>A0ABP0CV61_9PEZI</name>
<keyword evidence="2" id="KW-1185">Reference proteome</keyword>
<evidence type="ECO:0000313" key="2">
    <source>
        <dbReference type="Proteomes" id="UP001642405"/>
    </source>
</evidence>
<gene>
    <name evidence="1" type="ORF">SCUCBS95973_009384</name>
</gene>
<organism evidence="1 2">
    <name type="scientific">Sporothrix curviconia</name>
    <dbReference type="NCBI Taxonomy" id="1260050"/>
    <lineage>
        <taxon>Eukaryota</taxon>
        <taxon>Fungi</taxon>
        <taxon>Dikarya</taxon>
        <taxon>Ascomycota</taxon>
        <taxon>Pezizomycotina</taxon>
        <taxon>Sordariomycetes</taxon>
        <taxon>Sordariomycetidae</taxon>
        <taxon>Ophiostomatales</taxon>
        <taxon>Ophiostomataceae</taxon>
        <taxon>Sporothrix</taxon>
    </lineage>
</organism>
<comment type="caution">
    <text evidence="1">The sequence shown here is derived from an EMBL/GenBank/DDBJ whole genome shotgun (WGS) entry which is preliminary data.</text>
</comment>
<reference evidence="1 2" key="1">
    <citation type="submission" date="2024-01" db="EMBL/GenBank/DDBJ databases">
        <authorList>
            <person name="Allen C."/>
            <person name="Tagirdzhanova G."/>
        </authorList>
    </citation>
    <scope>NUCLEOTIDE SEQUENCE [LARGE SCALE GENOMIC DNA]</scope>
</reference>
<dbReference type="Proteomes" id="UP001642405">
    <property type="component" value="Unassembled WGS sequence"/>
</dbReference>
<sequence length="92" mass="11039">MKATLQHNVFHRFVSAHLSWLPVFVQRFIKRVWPRYTLPDCVILKKLRKPEHTWLFENEQTMYQRLAAAQGDLIPHYYGEANCEGDRTHCRV</sequence>
<accession>A0ABP0CV61</accession>